<evidence type="ECO:0000313" key="3">
    <source>
        <dbReference type="EMBL" id="WKW14781.1"/>
    </source>
</evidence>
<feature type="transmembrane region" description="Helical" evidence="1">
    <location>
        <begin position="164"/>
        <end position="181"/>
    </location>
</feature>
<feature type="transmembrane region" description="Helical" evidence="1">
    <location>
        <begin position="60"/>
        <end position="79"/>
    </location>
</feature>
<feature type="transmembrane region" description="Helical" evidence="1">
    <location>
        <begin position="104"/>
        <end position="123"/>
    </location>
</feature>
<evidence type="ECO:0000313" key="4">
    <source>
        <dbReference type="Proteomes" id="UP001229955"/>
    </source>
</evidence>
<dbReference type="RefSeq" id="WP_367887556.1">
    <property type="nucleotide sequence ID" value="NZ_CP130612.1"/>
</dbReference>
<gene>
    <name evidence="2" type="ORF">Strain138_001139</name>
    <name evidence="3" type="ORF">Strain318_001139</name>
</gene>
<dbReference type="EMBL" id="CP130612">
    <property type="protein sequence ID" value="WKW11871.1"/>
    <property type="molecule type" value="Genomic_DNA"/>
</dbReference>
<accession>A0AA49JTY1</accession>
<dbReference type="AlphaFoldDB" id="A0AA49JZF9"/>
<protein>
    <submittedName>
        <fullName evidence="3">Uncharacterized protein</fullName>
    </submittedName>
</protein>
<dbReference type="EMBL" id="CP130613">
    <property type="protein sequence ID" value="WKW14781.1"/>
    <property type="molecule type" value="Genomic_DNA"/>
</dbReference>
<feature type="transmembrane region" description="Helical" evidence="1">
    <location>
        <begin position="187"/>
        <end position="204"/>
    </location>
</feature>
<accession>A0AA49JZF9</accession>
<keyword evidence="1" id="KW-1133">Transmembrane helix</keyword>
<dbReference type="KEGG" id="pspc:Strain318_001139"/>
<keyword evidence="1" id="KW-0812">Transmembrane</keyword>
<reference evidence="3" key="1">
    <citation type="submission" date="2023-07" db="EMBL/GenBank/DDBJ databases">
        <authorList>
            <person name="Haufschild T."/>
            <person name="Kallscheuer N."/>
            <person name="Hammer J."/>
            <person name="Kohn T."/>
            <person name="Kabuu M."/>
            <person name="Jogler M."/>
            <person name="Wohfarth N."/>
            <person name="Heuer A."/>
            <person name="Rohde M."/>
            <person name="van Teeseling M.C.F."/>
            <person name="Jogler C."/>
        </authorList>
    </citation>
    <scope>NUCLEOTIDE SEQUENCE</scope>
    <source>
        <strain evidence="2">Strain 138</strain>
        <strain evidence="3">Strain 318</strain>
    </source>
</reference>
<keyword evidence="1" id="KW-0472">Membrane</keyword>
<keyword evidence="4" id="KW-1185">Reference proteome</keyword>
<dbReference type="Proteomes" id="UP001229955">
    <property type="component" value="Chromosome"/>
</dbReference>
<proteinExistence type="predicted"/>
<sequence length="209" mass="22094">MSQPPALHDKALQDLSFIRRTMEGAASFTDVPGWGLVVAGVIAFATAFLADRQPTPERWLAMWLAAAAAAASLSGALMWRKMRRRVVDAGDERRALLNVPARKFLLSLLPALLVGAVLTLALADVSVPGIDPRIAERVLPGMWLLLYGLGITTAGAFSIRAVPIMGLGFIILGAVALFIPALDGDLMMALGFGGLQVGFGLLIARRHGG</sequence>
<feature type="transmembrane region" description="Helical" evidence="1">
    <location>
        <begin position="28"/>
        <end position="48"/>
    </location>
</feature>
<feature type="transmembrane region" description="Helical" evidence="1">
    <location>
        <begin position="138"/>
        <end position="157"/>
    </location>
</feature>
<evidence type="ECO:0000256" key="1">
    <source>
        <dbReference type="SAM" id="Phobius"/>
    </source>
</evidence>
<evidence type="ECO:0000313" key="2">
    <source>
        <dbReference type="EMBL" id="WKW11871.1"/>
    </source>
</evidence>
<name>A0AA49JZF9_9BACT</name>
<organism evidence="3 4">
    <name type="scientific">Pseudogemmatithrix spongiicola</name>
    <dbReference type="NCBI Taxonomy" id="3062599"/>
    <lineage>
        <taxon>Bacteria</taxon>
        <taxon>Pseudomonadati</taxon>
        <taxon>Gemmatimonadota</taxon>
        <taxon>Gemmatimonadia</taxon>
        <taxon>Gemmatimonadales</taxon>
        <taxon>Gemmatimonadaceae</taxon>
        <taxon>Pseudogemmatithrix</taxon>
    </lineage>
</organism>